<dbReference type="Proteomes" id="UP001150569">
    <property type="component" value="Unassembled WGS sequence"/>
</dbReference>
<protein>
    <submittedName>
        <fullName evidence="3">Actin cytoskeleton and mitosis protein</fullName>
    </submittedName>
</protein>
<dbReference type="InterPro" id="IPR045107">
    <property type="entry name" value="SAC3/GANP/THP3"/>
</dbReference>
<proteinExistence type="predicted"/>
<feature type="domain" description="SAC3/GANP/THP3 conserved" evidence="2">
    <location>
        <begin position="230"/>
        <end position="395"/>
    </location>
</feature>
<dbReference type="PANTHER" id="PTHR12436">
    <property type="entry name" value="80 KDA MCM3-ASSOCIATED PROTEIN"/>
    <property type="match status" value="1"/>
</dbReference>
<evidence type="ECO:0000256" key="1">
    <source>
        <dbReference type="SAM" id="MobiDB-lite"/>
    </source>
</evidence>
<sequence>MADSREQRFNAQLDHNRYLELKPARARERERCVALGLIPDPNVPRSLDDAITLIGTCQDMCPLFEREEREYQNNVERFEYTPGTRRIDPVRAVKSFHRSAAGNDQPLPSDVRPPDVLLRTLDYLMTHIVTSDEALRDSHGFVRDRTRSIRTDFTLQNSRGPEAVEAHEQIARYHLICCHLMADVEGFSIQQEKEQLGKATRKLPGPSNLLYCYADLNPMSLYLPFFVTFHPVLQSLQEFYSDLRADGVVCPNEAEFRAYHICLNLSDNDMIYFAQNLDPAIYADPAVQLALAFHAYAQYGRNPTHSRRFASSRESSPFLFNRFFRLLASPGTPYLLACVLELHFDLVRRNGLHALNSAIQYVPDSEYPLARLAERLGLDGPAQAAALCRAYKIGTTDDTVQLGRKGPHNRRIFEDPERPPHLGASQRLVAQKRTGEVLADIVKGRLSRFTYPPHRAPLLPTAAPVTKGIESQCTVLAADIIDNWLTEMTATTVEEVSRDTVREAWANEQRTRRRLAQAQWCEQRAQTFLDNEVTVSVYLLCQHELAHARASHLQRRWAFRTWHSRYAARKQAQIDRQRQQQHIADSLRAVQAGSFASRPPSAPSTNSLLTVAGPVRNPHLDLARAEGVDHGVLLTNAFQRSAWQSRGQRELWRPGRLATRLCETLRQGQAARADQATGPRPPPSAQLWVLPATPNGLSDRWLLTQFRQPATSDSDGGQTVEPPRAVLGALWRNCPALPDSARILFEQSLVSRSRVSPRPTLGVATTDPTSLEGTGRIDNVDVLAGLIFHVAPPPCRSSDAGLYWEQQRCRLVRALECFTQRSRIPVIVVYLPPDNDASTVTLGRELAAQLCLSDLQSRRLLYEYTVAVMGNPAAEKSSLAGESPQIVPVCDFVAPLTHALSTLVTQWLTISDHFSPYITFDVFAGTLRNHLLDAIDRWERQIACDLNRVVSADSTIRPDTARTVVESYLATLETRIATSWQTFANLTNELLATVARSAAFFNSEGSPADPPALAAWPALEERAIPSSMTHPTTSAATVTLASALEIVRDFQVDMDKYLAAQFPNFPNTPQVRAEVGKALERYQVRLVRLNQTIHAATDDSVESTRTLSLDLSDLPFPLPHILYRTVQLAIDPYLRHLTPECPVPALRWQTCDLTTTFTRHLRARTADLEATLAAQWAPATALAAPSPPLSEPGEFIISPCPLISAATTHFTTPKRQLSTRQVLAATHKRARRSSDHPLPTTATSFPWRIAPTTRTASFSSVRPLPATSEPSPPARPTPVAVAQVAPRDVSPTPHLEAAATRPAPYSRLASLISSVRASLPKP</sequence>
<dbReference type="InterPro" id="IPR005062">
    <property type="entry name" value="SAC3/GANP/THP3_conserved"/>
</dbReference>
<dbReference type="Gene3D" id="1.25.40.990">
    <property type="match status" value="1"/>
</dbReference>
<keyword evidence="4" id="KW-1185">Reference proteome</keyword>
<evidence type="ECO:0000313" key="3">
    <source>
        <dbReference type="EMBL" id="KAJ1927330.1"/>
    </source>
</evidence>
<name>A0A9W8AGC8_9FUNG</name>
<feature type="region of interest" description="Disordered" evidence="1">
    <location>
        <begin position="1256"/>
        <end position="1303"/>
    </location>
</feature>
<dbReference type="OrthoDB" id="264795at2759"/>
<evidence type="ECO:0000259" key="2">
    <source>
        <dbReference type="Pfam" id="PF03399"/>
    </source>
</evidence>
<dbReference type="GO" id="GO:0070390">
    <property type="term" value="C:transcription export complex 2"/>
    <property type="evidence" value="ECO:0007669"/>
    <property type="project" value="TreeGrafter"/>
</dbReference>
<organism evidence="3 4">
    <name type="scientific">Tieghemiomyces parasiticus</name>
    <dbReference type="NCBI Taxonomy" id="78921"/>
    <lineage>
        <taxon>Eukaryota</taxon>
        <taxon>Fungi</taxon>
        <taxon>Fungi incertae sedis</taxon>
        <taxon>Zoopagomycota</taxon>
        <taxon>Kickxellomycotina</taxon>
        <taxon>Dimargaritomycetes</taxon>
        <taxon>Dimargaritales</taxon>
        <taxon>Dimargaritaceae</taxon>
        <taxon>Tieghemiomyces</taxon>
    </lineage>
</organism>
<evidence type="ECO:0000313" key="4">
    <source>
        <dbReference type="Proteomes" id="UP001150569"/>
    </source>
</evidence>
<dbReference type="GO" id="GO:0006406">
    <property type="term" value="P:mRNA export from nucleus"/>
    <property type="evidence" value="ECO:0007669"/>
    <property type="project" value="TreeGrafter"/>
</dbReference>
<dbReference type="PANTHER" id="PTHR12436:SF3">
    <property type="entry name" value="GERMINAL-CENTER ASSOCIATED NUCLEAR PROTEIN"/>
    <property type="match status" value="1"/>
</dbReference>
<feature type="region of interest" description="Disordered" evidence="1">
    <location>
        <begin position="1227"/>
        <end position="1246"/>
    </location>
</feature>
<reference evidence="3" key="1">
    <citation type="submission" date="2022-07" db="EMBL/GenBank/DDBJ databases">
        <title>Phylogenomic reconstructions and comparative analyses of Kickxellomycotina fungi.</title>
        <authorList>
            <person name="Reynolds N.K."/>
            <person name="Stajich J.E."/>
            <person name="Barry K."/>
            <person name="Grigoriev I.V."/>
            <person name="Crous P."/>
            <person name="Smith M.E."/>
        </authorList>
    </citation>
    <scope>NUCLEOTIDE SEQUENCE</scope>
    <source>
        <strain evidence="3">RSA 861</strain>
    </source>
</reference>
<dbReference type="Pfam" id="PF03399">
    <property type="entry name" value="SAC3_GANP"/>
    <property type="match status" value="2"/>
</dbReference>
<comment type="caution">
    <text evidence="3">The sequence shown here is derived from an EMBL/GenBank/DDBJ whole genome shotgun (WGS) entry which is preliminary data.</text>
</comment>
<gene>
    <name evidence="3" type="primary">SAC3_1</name>
    <name evidence="3" type="ORF">IWQ60_003037</name>
</gene>
<accession>A0A9W8AGC8</accession>
<dbReference type="EMBL" id="JANBPT010000123">
    <property type="protein sequence ID" value="KAJ1927330.1"/>
    <property type="molecule type" value="Genomic_DNA"/>
</dbReference>
<feature type="domain" description="SAC3/GANP/THP3 conserved" evidence="2">
    <location>
        <begin position="60"/>
        <end position="203"/>
    </location>
</feature>
<dbReference type="GO" id="GO:0005737">
    <property type="term" value="C:cytoplasm"/>
    <property type="evidence" value="ECO:0007669"/>
    <property type="project" value="TreeGrafter"/>
</dbReference>